<name>A0A4Z2H1H3_9TELE</name>
<feature type="region of interest" description="Disordered" evidence="1">
    <location>
        <begin position="1"/>
        <end position="49"/>
    </location>
</feature>
<evidence type="ECO:0000313" key="3">
    <source>
        <dbReference type="Proteomes" id="UP000314294"/>
    </source>
</evidence>
<organism evidence="2 3">
    <name type="scientific">Liparis tanakae</name>
    <name type="common">Tanaka's snailfish</name>
    <dbReference type="NCBI Taxonomy" id="230148"/>
    <lineage>
        <taxon>Eukaryota</taxon>
        <taxon>Metazoa</taxon>
        <taxon>Chordata</taxon>
        <taxon>Craniata</taxon>
        <taxon>Vertebrata</taxon>
        <taxon>Euteleostomi</taxon>
        <taxon>Actinopterygii</taxon>
        <taxon>Neopterygii</taxon>
        <taxon>Teleostei</taxon>
        <taxon>Neoteleostei</taxon>
        <taxon>Acanthomorphata</taxon>
        <taxon>Eupercaria</taxon>
        <taxon>Perciformes</taxon>
        <taxon>Cottioidei</taxon>
        <taxon>Cottales</taxon>
        <taxon>Liparidae</taxon>
        <taxon>Liparis</taxon>
    </lineage>
</organism>
<keyword evidence="3" id="KW-1185">Reference proteome</keyword>
<protein>
    <submittedName>
        <fullName evidence="2">Uncharacterized protein</fullName>
    </submittedName>
</protein>
<proteinExistence type="predicted"/>
<dbReference type="Proteomes" id="UP000314294">
    <property type="component" value="Unassembled WGS sequence"/>
</dbReference>
<accession>A0A4Z2H1H3</accession>
<evidence type="ECO:0000313" key="2">
    <source>
        <dbReference type="EMBL" id="TNN59619.1"/>
    </source>
</evidence>
<sequence>MPVNFEAVDGDVNPAGGGDGVVNGGEEQVAERMETTAPRPRRPGGGKTDERLLPSNLCLHPWLLNGFTTLLEEQLIGSGYLHESVHIQDSLRVPAALQRLEVFYISCSAKTTEPGVWDYGPLLLDELHHRKPLTESASNDLDLDVEKASSVLIAQWGCILQQSV</sequence>
<evidence type="ECO:0000256" key="1">
    <source>
        <dbReference type="SAM" id="MobiDB-lite"/>
    </source>
</evidence>
<dbReference type="EMBL" id="SRLO01000352">
    <property type="protein sequence ID" value="TNN59619.1"/>
    <property type="molecule type" value="Genomic_DNA"/>
</dbReference>
<comment type="caution">
    <text evidence="2">The sequence shown here is derived from an EMBL/GenBank/DDBJ whole genome shotgun (WGS) entry which is preliminary data.</text>
</comment>
<reference evidence="2 3" key="1">
    <citation type="submission" date="2019-03" db="EMBL/GenBank/DDBJ databases">
        <title>First draft genome of Liparis tanakae, snailfish: a comprehensive survey of snailfish specific genes.</title>
        <authorList>
            <person name="Kim W."/>
            <person name="Song I."/>
            <person name="Jeong J.-H."/>
            <person name="Kim D."/>
            <person name="Kim S."/>
            <person name="Ryu S."/>
            <person name="Song J.Y."/>
            <person name="Lee S.K."/>
        </authorList>
    </citation>
    <scope>NUCLEOTIDE SEQUENCE [LARGE SCALE GENOMIC DNA]</scope>
    <source>
        <tissue evidence="2">Muscle</tissue>
    </source>
</reference>
<gene>
    <name evidence="2" type="ORF">EYF80_030191</name>
</gene>
<dbReference type="AlphaFoldDB" id="A0A4Z2H1H3"/>